<reference evidence="2" key="1">
    <citation type="journal article" date="2015" name="Nature">
        <title>Complex archaea that bridge the gap between prokaryotes and eukaryotes.</title>
        <authorList>
            <person name="Spang A."/>
            <person name="Saw J.H."/>
            <person name="Jorgensen S.L."/>
            <person name="Zaremba-Niedzwiedzka K."/>
            <person name="Martijn J."/>
            <person name="Lind A.E."/>
            <person name="van Eijk R."/>
            <person name="Schleper C."/>
            <person name="Guy L."/>
            <person name="Ettema T.J."/>
        </authorList>
    </citation>
    <scope>NUCLEOTIDE SEQUENCE</scope>
</reference>
<proteinExistence type="predicted"/>
<dbReference type="Pfam" id="PF08241">
    <property type="entry name" value="Methyltransf_11"/>
    <property type="match status" value="1"/>
</dbReference>
<gene>
    <name evidence="2" type="ORF">LCGC14_0141730</name>
</gene>
<dbReference type="EMBL" id="LAZR01000049">
    <property type="protein sequence ID" value="KKN98928.1"/>
    <property type="molecule type" value="Genomic_DNA"/>
</dbReference>
<dbReference type="SUPFAM" id="SSF53335">
    <property type="entry name" value="S-adenosyl-L-methionine-dependent methyltransferases"/>
    <property type="match status" value="1"/>
</dbReference>
<protein>
    <recommendedName>
        <fullName evidence="1">Methyltransferase type 11 domain-containing protein</fullName>
    </recommendedName>
</protein>
<sequence>MKINLGCGSDVRSGFVNIDRLPQGKMSQDVYRQGDIRSLDWLAEDGTVDEIIAIDCLEYLPSNEVQPAIANWAQKLVPGGILKILVPDCFVVSQAFYLGQLDLPEFLKIMFGTQENGDNRLSAIDVNTLLAIISDTGLTLILKRYEGVAIYVEASK</sequence>
<dbReference type="AlphaFoldDB" id="A0A0F9Y2P1"/>
<dbReference type="GO" id="GO:0008757">
    <property type="term" value="F:S-adenosylmethionine-dependent methyltransferase activity"/>
    <property type="evidence" value="ECO:0007669"/>
    <property type="project" value="InterPro"/>
</dbReference>
<name>A0A0F9Y2P1_9ZZZZ</name>
<dbReference type="InterPro" id="IPR029063">
    <property type="entry name" value="SAM-dependent_MTases_sf"/>
</dbReference>
<comment type="caution">
    <text evidence="2">The sequence shown here is derived from an EMBL/GenBank/DDBJ whole genome shotgun (WGS) entry which is preliminary data.</text>
</comment>
<accession>A0A0F9Y2P1</accession>
<dbReference type="InterPro" id="IPR013216">
    <property type="entry name" value="Methyltransf_11"/>
</dbReference>
<evidence type="ECO:0000259" key="1">
    <source>
        <dbReference type="Pfam" id="PF08241"/>
    </source>
</evidence>
<dbReference type="Gene3D" id="3.40.50.150">
    <property type="entry name" value="Vaccinia Virus protein VP39"/>
    <property type="match status" value="1"/>
</dbReference>
<organism evidence="2">
    <name type="scientific">marine sediment metagenome</name>
    <dbReference type="NCBI Taxonomy" id="412755"/>
    <lineage>
        <taxon>unclassified sequences</taxon>
        <taxon>metagenomes</taxon>
        <taxon>ecological metagenomes</taxon>
    </lineage>
</organism>
<evidence type="ECO:0000313" key="2">
    <source>
        <dbReference type="EMBL" id="KKN98928.1"/>
    </source>
</evidence>
<feature type="domain" description="Methyltransferase type 11" evidence="1">
    <location>
        <begin position="28"/>
        <end position="82"/>
    </location>
</feature>